<dbReference type="AlphaFoldDB" id="A0A2S6BZY9"/>
<dbReference type="EMBL" id="PNEN01001621">
    <property type="protein sequence ID" value="PPJ53029.1"/>
    <property type="molecule type" value="Genomic_DNA"/>
</dbReference>
<comment type="caution">
    <text evidence="1">The sequence shown here is derived from an EMBL/GenBank/DDBJ whole genome shotgun (WGS) entry which is preliminary data.</text>
</comment>
<gene>
    <name evidence="1" type="ORF">CBER1_11426</name>
</gene>
<reference evidence="2" key="1">
    <citation type="journal article" date="2017" name="bioRxiv">
        <title>Conservation of a gene cluster reveals novel cercosporin biosynthetic mechanisms and extends production to the genus Colletotrichum.</title>
        <authorList>
            <person name="de Jonge R."/>
            <person name="Ebert M.K."/>
            <person name="Huitt-Roehl C.R."/>
            <person name="Pal P."/>
            <person name="Suttle J.C."/>
            <person name="Spanner R.E."/>
            <person name="Neubauer J.D."/>
            <person name="Jurick W.M.II."/>
            <person name="Stott K.A."/>
            <person name="Secor G.A."/>
            <person name="Thomma B.P.H.J."/>
            <person name="Van de Peer Y."/>
            <person name="Townsend C.A."/>
            <person name="Bolton M.D."/>
        </authorList>
    </citation>
    <scope>NUCLEOTIDE SEQUENCE [LARGE SCALE GENOMIC DNA]</scope>
    <source>
        <strain evidence="2">CBS538.71</strain>
    </source>
</reference>
<evidence type="ECO:0000313" key="1">
    <source>
        <dbReference type="EMBL" id="PPJ53029.1"/>
    </source>
</evidence>
<keyword evidence="2" id="KW-1185">Reference proteome</keyword>
<organism evidence="1 2">
    <name type="scientific">Cercospora berteroae</name>
    <dbReference type="NCBI Taxonomy" id="357750"/>
    <lineage>
        <taxon>Eukaryota</taxon>
        <taxon>Fungi</taxon>
        <taxon>Dikarya</taxon>
        <taxon>Ascomycota</taxon>
        <taxon>Pezizomycotina</taxon>
        <taxon>Dothideomycetes</taxon>
        <taxon>Dothideomycetidae</taxon>
        <taxon>Mycosphaerellales</taxon>
        <taxon>Mycosphaerellaceae</taxon>
        <taxon>Cercospora</taxon>
    </lineage>
</organism>
<protein>
    <submittedName>
        <fullName evidence="1">Uncharacterized protein</fullName>
    </submittedName>
</protein>
<dbReference type="Proteomes" id="UP000237631">
    <property type="component" value="Unassembled WGS sequence"/>
</dbReference>
<name>A0A2S6BZY9_9PEZI</name>
<sequence length="153" mass="17297">MAPQPSTLQPVPETWQTITNPHPRIQSLHSRIARKRDQWLTLQIEKSHAMQEYLHKRRFFEESTGVIMESFQNGNGFSNPVSESQACQLRADSEALRIQSDTLQELERRSAVIQYAIARLEAKLMDNIGALAGLMPGRTLYIADGSQSEDSDS</sequence>
<accession>A0A2S6BZY9</accession>
<evidence type="ECO:0000313" key="2">
    <source>
        <dbReference type="Proteomes" id="UP000237631"/>
    </source>
</evidence>
<dbReference type="OrthoDB" id="3646200at2759"/>
<proteinExistence type="predicted"/>